<dbReference type="GO" id="GO:0043365">
    <property type="term" value="F:[formate-C-acetyltransferase]-activating enzyme activity"/>
    <property type="evidence" value="ECO:0007669"/>
    <property type="project" value="InterPro"/>
</dbReference>
<keyword evidence="4" id="KW-0479">Metal-binding</keyword>
<dbReference type="GO" id="GO:0004748">
    <property type="term" value="F:ribonucleoside-diphosphate reductase activity, thioredoxin disulfide as acceptor"/>
    <property type="evidence" value="ECO:0007669"/>
    <property type="project" value="TreeGrafter"/>
</dbReference>
<dbReference type="EMBL" id="BJNV01000029">
    <property type="protein sequence ID" value="GEC95881.1"/>
    <property type="molecule type" value="Genomic_DNA"/>
</dbReference>
<keyword evidence="9" id="KW-1185">Reference proteome</keyword>
<gene>
    <name evidence="8" type="ORF">ZRA01_19540</name>
</gene>
<dbReference type="SFLD" id="SFLDG01066">
    <property type="entry name" value="organic_radical-activating_enz"/>
    <property type="match status" value="1"/>
</dbReference>
<name>A0A4Y4CSK7_ZOORA</name>
<dbReference type="EC" id="1.97.1.-" evidence="7"/>
<dbReference type="InterPro" id="IPR012837">
    <property type="entry name" value="NrdG"/>
</dbReference>
<keyword evidence="3" id="KW-0949">S-adenosyl-L-methionine</keyword>
<dbReference type="PANTHER" id="PTHR30352">
    <property type="entry name" value="PYRUVATE FORMATE-LYASE-ACTIVATING ENZYME"/>
    <property type="match status" value="1"/>
</dbReference>
<evidence type="ECO:0000313" key="8">
    <source>
        <dbReference type="EMBL" id="GEC95881.1"/>
    </source>
</evidence>
<dbReference type="InterPro" id="IPR034457">
    <property type="entry name" value="Organic_radical-activating"/>
</dbReference>
<dbReference type="Gene3D" id="3.20.20.70">
    <property type="entry name" value="Aldolase class I"/>
    <property type="match status" value="1"/>
</dbReference>
<dbReference type="OrthoDB" id="9782387at2"/>
<dbReference type="InterPro" id="IPR058240">
    <property type="entry name" value="rSAM_sf"/>
</dbReference>
<reference evidence="8 9" key="1">
    <citation type="submission" date="2019-06" db="EMBL/GenBank/DDBJ databases">
        <title>Whole genome shotgun sequence of Zoogloea ramigera NBRC 15342.</title>
        <authorList>
            <person name="Hosoyama A."/>
            <person name="Uohara A."/>
            <person name="Ohji S."/>
            <person name="Ichikawa N."/>
        </authorList>
    </citation>
    <scope>NUCLEOTIDE SEQUENCE [LARGE SCALE GENOMIC DNA]</scope>
    <source>
        <strain evidence="8 9">NBRC 15342</strain>
    </source>
</reference>
<evidence type="ECO:0000256" key="1">
    <source>
        <dbReference type="ARBA" id="ARBA00001966"/>
    </source>
</evidence>
<dbReference type="GO" id="GO:0051539">
    <property type="term" value="F:4 iron, 4 sulfur cluster binding"/>
    <property type="evidence" value="ECO:0007669"/>
    <property type="project" value="UniProtKB-KW"/>
</dbReference>
<comment type="similarity">
    <text evidence="7">Belongs to the organic radical-activating enzymes family.</text>
</comment>
<dbReference type="SFLD" id="SFLDS00029">
    <property type="entry name" value="Radical_SAM"/>
    <property type="match status" value="1"/>
</dbReference>
<proteinExistence type="inferred from homology"/>
<evidence type="ECO:0000256" key="5">
    <source>
        <dbReference type="ARBA" id="ARBA00023004"/>
    </source>
</evidence>
<organism evidence="8 9">
    <name type="scientific">Zoogloea ramigera</name>
    <dbReference type="NCBI Taxonomy" id="350"/>
    <lineage>
        <taxon>Bacteria</taxon>
        <taxon>Pseudomonadati</taxon>
        <taxon>Pseudomonadota</taxon>
        <taxon>Betaproteobacteria</taxon>
        <taxon>Rhodocyclales</taxon>
        <taxon>Zoogloeaceae</taxon>
        <taxon>Zoogloea</taxon>
    </lineage>
</organism>
<dbReference type="GO" id="GO:0046872">
    <property type="term" value="F:metal ion binding"/>
    <property type="evidence" value="ECO:0007669"/>
    <property type="project" value="UniProtKB-KW"/>
</dbReference>
<sequence>MSWLNLASWIPCTEVEGPGRRAALWVQGCDKRCIGCCNPGYLKIMERDILSAETMIERLLAAHEEWGLEGVTFLGGEPFLQAQGLAVVAEAVSRAGLSVMTFTGYTLEELNDLSLPGTRGLLAWTDVLVDGPYEALNPDRSRNWVGSTNQRFHYLTDRYNSSIEGVDVPDRQLELRIRDDGRLVFNGWPFLIR</sequence>
<protein>
    <recommendedName>
        <fullName evidence="7">Anaerobic ribonucleoside-triphosphate reductase-activating protein</fullName>
        <ecNumber evidence="7">1.97.1.-</ecNumber>
    </recommendedName>
</protein>
<dbReference type="InterPro" id="IPR007197">
    <property type="entry name" value="rSAM"/>
</dbReference>
<dbReference type="CDD" id="cd01335">
    <property type="entry name" value="Radical_SAM"/>
    <property type="match status" value="1"/>
</dbReference>
<evidence type="ECO:0000256" key="2">
    <source>
        <dbReference type="ARBA" id="ARBA00022485"/>
    </source>
</evidence>
<dbReference type="Pfam" id="PF13353">
    <property type="entry name" value="Fer4_12"/>
    <property type="match status" value="1"/>
</dbReference>
<dbReference type="SFLD" id="SFLDF00299">
    <property type="entry name" value="anaerobic_ribonucleoside-triph"/>
    <property type="match status" value="1"/>
</dbReference>
<comment type="function">
    <text evidence="7">Activation of anaerobic ribonucleoside-triphosphate reductase under anaerobic conditions by generation of an organic free radical, using S-adenosylmethionine and reduced flavodoxin as cosubstrates to produce 5'-deoxy-adenosine.</text>
</comment>
<dbReference type="SFLD" id="SFLDG01063">
    <property type="entry name" value="activating_enzymes__group_1"/>
    <property type="match status" value="1"/>
</dbReference>
<dbReference type="PANTHER" id="PTHR30352:SF2">
    <property type="entry name" value="ANAEROBIC RIBONUCLEOSIDE-TRIPHOSPHATE REDUCTASE-ACTIVATING PROTEIN"/>
    <property type="match status" value="1"/>
</dbReference>
<keyword evidence="6" id="KW-0411">Iron-sulfur</keyword>
<dbReference type="InterPro" id="IPR013785">
    <property type="entry name" value="Aldolase_TIM"/>
</dbReference>
<dbReference type="PIRSF" id="PIRSF000368">
    <property type="entry name" value="NrdG"/>
    <property type="match status" value="1"/>
</dbReference>
<evidence type="ECO:0000256" key="6">
    <source>
        <dbReference type="ARBA" id="ARBA00023014"/>
    </source>
</evidence>
<keyword evidence="5" id="KW-0408">Iron</keyword>
<dbReference type="Proteomes" id="UP000318422">
    <property type="component" value="Unassembled WGS sequence"/>
</dbReference>
<keyword evidence="7" id="KW-0560">Oxidoreductase</keyword>
<dbReference type="SUPFAM" id="SSF102114">
    <property type="entry name" value="Radical SAM enzymes"/>
    <property type="match status" value="1"/>
</dbReference>
<keyword evidence="2" id="KW-0004">4Fe-4S</keyword>
<dbReference type="AlphaFoldDB" id="A0A4Y4CSK7"/>
<evidence type="ECO:0000256" key="7">
    <source>
        <dbReference type="PIRNR" id="PIRNR000368"/>
    </source>
</evidence>
<evidence type="ECO:0000313" key="9">
    <source>
        <dbReference type="Proteomes" id="UP000318422"/>
    </source>
</evidence>
<evidence type="ECO:0000256" key="4">
    <source>
        <dbReference type="ARBA" id="ARBA00022723"/>
    </source>
</evidence>
<evidence type="ECO:0000256" key="3">
    <source>
        <dbReference type="ARBA" id="ARBA00022691"/>
    </source>
</evidence>
<accession>A0A4Y4CSK7</accession>
<dbReference type="RefSeq" id="WP_141351668.1">
    <property type="nucleotide sequence ID" value="NZ_BJNV01000029.1"/>
</dbReference>
<comment type="caution">
    <text evidence="8">The sequence shown here is derived from an EMBL/GenBank/DDBJ whole genome shotgun (WGS) entry which is preliminary data.</text>
</comment>
<comment type="cofactor">
    <cofactor evidence="1">
        <name>[4Fe-4S] cluster</name>
        <dbReference type="ChEBI" id="CHEBI:49883"/>
    </cofactor>
</comment>